<dbReference type="SUPFAM" id="SSF51126">
    <property type="entry name" value="Pectin lyase-like"/>
    <property type="match status" value="3"/>
</dbReference>
<feature type="domain" description="Filamentous haemagglutinin FhaB/tRNA nuclease CdiA-like TPS" evidence="1">
    <location>
        <begin position="20"/>
        <end position="131"/>
    </location>
</feature>
<dbReference type="Pfam" id="PF05860">
    <property type="entry name" value="TPS"/>
    <property type="match status" value="1"/>
</dbReference>
<gene>
    <name evidence="2" type="ORF">IQ235_13330</name>
</gene>
<evidence type="ECO:0000259" key="1">
    <source>
        <dbReference type="SMART" id="SM00912"/>
    </source>
</evidence>
<sequence length="806" mass="82464">MIILALGLVAVPGQAQIIPDTTLPNNSVVLPNGNTITIEGGTEAGTNLFHSFQDFSLLTGSEAFFNNAIAIDNIITRVTGGNISDIDGLIRANGTANLFLINPNGLQFGSNARLEIGGSFLGSTADRLLFEDGSFYSAKDANAPPLLMVNVPVGLQMGPNPGGTIVSGNGHQLSASPREIDRSNTREGLRVQPGRTLAFIGGDVTLTGAVLSAAGGRVELGSVREGLATIAPIDGGFTLDYSQVTRLGDIHLQQQSLVDVSSNSAGGIQIRGGQILFSESSLLLSQNQGTQAGGEIRIEASGLVDIVGYDPISEIRSGIFGEALATGASSNITLSSGRLIVREGGGISNQAFGTGQSGDIEIQTSEFVEVRDFTLTGLNRINTTNLLLDIFSNTQSTGVGGDVTVSTPHLSLTNGAAIGSVTRGNGVGGSLDIDADRIEISGTNSFRPTVLSTSSLFSGNAGDLTINTRTLAVRNSGLVSSSSLGRGNAGSVTIDASESVSVSGRALGARNSSQIRSAVVLLGLSSSIVPEGTGGSVVINTPSLNVTDRASISVTNQGIGDAGTIEVNARSILLDGNGGITAATNSGEGGNLSLSGSTIQLRDGSQITAEAGGTGSGGNVTLDTDTIALLENSKIVANAFEGAGGNIQVTTSGLFVSADSNVTASSQFGVDGVVSINNPIDDRASGLVRLNTEPLNPNTQVQDSCKLATRSRFAITGNGGLPPDPTQILQLPTVWRDTRLGEIDSPLTPNITDAEPEVSSTPTVPLVEATGWKRNDGGEIELVVASGNLTHSPWQPQSNCDRSHPD</sequence>
<accession>A0A928VZL9</accession>
<dbReference type="AlphaFoldDB" id="A0A928VZL9"/>
<evidence type="ECO:0000313" key="3">
    <source>
        <dbReference type="Proteomes" id="UP000621799"/>
    </source>
</evidence>
<dbReference type="InterPro" id="IPR008638">
    <property type="entry name" value="FhaB/CdiA-like_TPS"/>
</dbReference>
<comment type="caution">
    <text evidence="2">The sequence shown here is derived from an EMBL/GenBank/DDBJ whole genome shotgun (WGS) entry which is preliminary data.</text>
</comment>
<dbReference type="InterPro" id="IPR011050">
    <property type="entry name" value="Pectin_lyase_fold/virulence"/>
</dbReference>
<dbReference type="InterPro" id="IPR012334">
    <property type="entry name" value="Pectin_lyas_fold"/>
</dbReference>
<name>A0A928VZL9_9CYAN</name>
<proteinExistence type="predicted"/>
<dbReference type="EMBL" id="JADEXN010000243">
    <property type="protein sequence ID" value="MBE9041762.1"/>
    <property type="molecule type" value="Genomic_DNA"/>
</dbReference>
<organism evidence="2 3">
    <name type="scientific">Zarconia navalis LEGE 11467</name>
    <dbReference type="NCBI Taxonomy" id="1828826"/>
    <lineage>
        <taxon>Bacteria</taxon>
        <taxon>Bacillati</taxon>
        <taxon>Cyanobacteriota</taxon>
        <taxon>Cyanophyceae</taxon>
        <taxon>Oscillatoriophycideae</taxon>
        <taxon>Oscillatoriales</taxon>
        <taxon>Oscillatoriales incertae sedis</taxon>
        <taxon>Zarconia</taxon>
        <taxon>Zarconia navalis</taxon>
    </lineage>
</organism>
<reference evidence="2" key="1">
    <citation type="submission" date="2020-10" db="EMBL/GenBank/DDBJ databases">
        <authorList>
            <person name="Castelo-Branco R."/>
            <person name="Eusebio N."/>
            <person name="Adriana R."/>
            <person name="Vieira A."/>
            <person name="Brugerolle De Fraissinette N."/>
            <person name="Rezende De Castro R."/>
            <person name="Schneider M.P."/>
            <person name="Vasconcelos V."/>
            <person name="Leao P.N."/>
        </authorList>
    </citation>
    <scope>NUCLEOTIDE SEQUENCE</scope>
    <source>
        <strain evidence="2">LEGE 11467</strain>
    </source>
</reference>
<dbReference type="Proteomes" id="UP000621799">
    <property type="component" value="Unassembled WGS sequence"/>
</dbReference>
<protein>
    <submittedName>
        <fullName evidence="2">Filamentous hemagglutinin N-terminal domain-containing protein</fullName>
    </submittedName>
</protein>
<dbReference type="Gene3D" id="2.160.20.10">
    <property type="entry name" value="Single-stranded right-handed beta-helix, Pectin lyase-like"/>
    <property type="match status" value="2"/>
</dbReference>
<keyword evidence="3" id="KW-1185">Reference proteome</keyword>
<dbReference type="SMART" id="SM00912">
    <property type="entry name" value="Haemagg_act"/>
    <property type="match status" value="1"/>
</dbReference>
<evidence type="ECO:0000313" key="2">
    <source>
        <dbReference type="EMBL" id="MBE9041762.1"/>
    </source>
</evidence>
<dbReference type="NCBIfam" id="TIGR01901">
    <property type="entry name" value="adhes_NPXG"/>
    <property type="match status" value="1"/>
</dbReference>